<dbReference type="InterPro" id="IPR011990">
    <property type="entry name" value="TPR-like_helical_dom_sf"/>
</dbReference>
<evidence type="ECO:0000313" key="4">
    <source>
        <dbReference type="RefSeq" id="XP_021835304.2"/>
    </source>
</evidence>
<keyword evidence="3" id="KW-1185">Reference proteome</keyword>
<name>A0A9R0HQZ8_SPIOL</name>
<sequence>MCSLVGYENFRGEVNKLLTEGDNIKEEDEILISLIVESESSREVLDLSKGLKEEGNLLFKSGSKEDALEKYGYAGLILAWYVFYLEEDRSILLDLAACFNKRNEFELIGYICSIILEFNPNSVKNLFGRSSADIELGRRDLAYWDLLTTHKIDPSNCEVDKKLVQVQPFVIEKVQKSRSQGGIPVGLGIGLFSPKKKKVLKNQELTVRSKMTAYNIECGGER</sequence>
<evidence type="ECO:0000313" key="3">
    <source>
        <dbReference type="Proteomes" id="UP000813463"/>
    </source>
</evidence>
<reference evidence="4" key="2">
    <citation type="submission" date="2025-08" db="UniProtKB">
        <authorList>
            <consortium name="RefSeq"/>
        </authorList>
    </citation>
    <scope>IDENTIFICATION</scope>
    <source>
        <tissue evidence="4">Leaf</tissue>
    </source>
</reference>
<evidence type="ECO:0000256" key="2">
    <source>
        <dbReference type="ARBA" id="ARBA00022803"/>
    </source>
</evidence>
<proteinExistence type="predicted"/>
<reference evidence="3" key="1">
    <citation type="journal article" date="2021" name="Nat. Commun.">
        <title>Genomic analyses provide insights into spinach domestication and the genetic basis of agronomic traits.</title>
        <authorList>
            <person name="Cai X."/>
            <person name="Sun X."/>
            <person name="Xu C."/>
            <person name="Sun H."/>
            <person name="Wang X."/>
            <person name="Ge C."/>
            <person name="Zhang Z."/>
            <person name="Wang Q."/>
            <person name="Fei Z."/>
            <person name="Jiao C."/>
            <person name="Wang Q."/>
        </authorList>
    </citation>
    <scope>NUCLEOTIDE SEQUENCE [LARGE SCALE GENOMIC DNA]</scope>
    <source>
        <strain evidence="3">cv. Varoflay</strain>
    </source>
</reference>
<dbReference type="AlphaFoldDB" id="A0A9R0HQZ8"/>
<organism evidence="3 4">
    <name type="scientific">Spinacia oleracea</name>
    <name type="common">Spinach</name>
    <dbReference type="NCBI Taxonomy" id="3562"/>
    <lineage>
        <taxon>Eukaryota</taxon>
        <taxon>Viridiplantae</taxon>
        <taxon>Streptophyta</taxon>
        <taxon>Embryophyta</taxon>
        <taxon>Tracheophyta</taxon>
        <taxon>Spermatophyta</taxon>
        <taxon>Magnoliopsida</taxon>
        <taxon>eudicotyledons</taxon>
        <taxon>Gunneridae</taxon>
        <taxon>Pentapetalae</taxon>
        <taxon>Caryophyllales</taxon>
        <taxon>Chenopodiaceae</taxon>
        <taxon>Chenopodioideae</taxon>
        <taxon>Anserineae</taxon>
        <taxon>Spinacia</taxon>
    </lineage>
</organism>
<dbReference type="GeneID" id="110775008"/>
<keyword evidence="2" id="KW-0802">TPR repeat</keyword>
<dbReference type="RefSeq" id="XP_021835304.2">
    <property type="nucleotide sequence ID" value="XM_021979612.2"/>
</dbReference>
<dbReference type="SUPFAM" id="SSF48452">
    <property type="entry name" value="TPR-like"/>
    <property type="match status" value="1"/>
</dbReference>
<dbReference type="Gene3D" id="1.25.40.10">
    <property type="entry name" value="Tetratricopeptide repeat domain"/>
    <property type="match status" value="1"/>
</dbReference>
<accession>A0A9R0HQZ8</accession>
<keyword evidence="1" id="KW-0677">Repeat</keyword>
<evidence type="ECO:0000256" key="1">
    <source>
        <dbReference type="ARBA" id="ARBA00022737"/>
    </source>
</evidence>
<dbReference type="KEGG" id="soe:110775008"/>
<gene>
    <name evidence="4" type="primary">LOC110775008</name>
</gene>
<dbReference type="InterPro" id="IPR039663">
    <property type="entry name" value="AIP/AIPL1/TTC9"/>
</dbReference>
<dbReference type="Proteomes" id="UP000813463">
    <property type="component" value="Chromosome 1"/>
</dbReference>
<protein>
    <submittedName>
        <fullName evidence="4">70 kDa peptidyl-prolyl isomerase-like</fullName>
    </submittedName>
</protein>
<dbReference type="PANTHER" id="PTHR11242:SF0">
    <property type="entry name" value="TPR_REGION DOMAIN-CONTAINING PROTEIN"/>
    <property type="match status" value="1"/>
</dbReference>
<dbReference type="PANTHER" id="PTHR11242">
    <property type="entry name" value="ARYL HYDROCARBON RECEPTOR INTERACTING PROTEIN RELATED"/>
    <property type="match status" value="1"/>
</dbReference>